<feature type="compositionally biased region" description="Polar residues" evidence="5">
    <location>
        <begin position="601"/>
        <end position="613"/>
    </location>
</feature>
<feature type="region of interest" description="Disordered" evidence="5">
    <location>
        <begin position="583"/>
        <end position="613"/>
    </location>
</feature>
<feature type="compositionally biased region" description="Polar residues" evidence="5">
    <location>
        <begin position="265"/>
        <end position="294"/>
    </location>
</feature>
<feature type="compositionally biased region" description="Polar residues" evidence="5">
    <location>
        <begin position="336"/>
        <end position="345"/>
    </location>
</feature>
<feature type="region of interest" description="Disordered" evidence="5">
    <location>
        <begin position="326"/>
        <end position="347"/>
    </location>
</feature>
<keyword evidence="8" id="KW-1185">Reference proteome</keyword>
<dbReference type="AlphaFoldDB" id="A0AAJ8MUQ0"/>
<keyword evidence="1" id="KW-0479">Metal-binding</keyword>
<reference evidence="7" key="1">
    <citation type="submission" date="2017-08" db="EMBL/GenBank/DDBJ databases">
        <authorList>
            <person name="Cuomo C."/>
            <person name="Billmyre B."/>
            <person name="Heitman J."/>
        </authorList>
    </citation>
    <scope>NUCLEOTIDE SEQUENCE</scope>
    <source>
        <strain evidence="7">CBS 12478</strain>
    </source>
</reference>
<evidence type="ECO:0000256" key="1">
    <source>
        <dbReference type="ARBA" id="ARBA00022723"/>
    </source>
</evidence>
<dbReference type="GeneID" id="43590349"/>
<feature type="region of interest" description="Disordered" evidence="5">
    <location>
        <begin position="84"/>
        <end position="129"/>
    </location>
</feature>
<evidence type="ECO:0000256" key="4">
    <source>
        <dbReference type="PROSITE-ProRule" id="PRU00322"/>
    </source>
</evidence>
<evidence type="ECO:0000259" key="6">
    <source>
        <dbReference type="PROSITE" id="PS50199"/>
    </source>
</evidence>
<keyword evidence="2 4" id="KW-0863">Zinc-finger</keyword>
<dbReference type="Proteomes" id="UP000322225">
    <property type="component" value="Chromosome 2"/>
</dbReference>
<feature type="region of interest" description="Disordered" evidence="5">
    <location>
        <begin position="151"/>
        <end position="188"/>
    </location>
</feature>
<feature type="compositionally biased region" description="Polar residues" evidence="5">
    <location>
        <begin position="447"/>
        <end position="460"/>
    </location>
</feature>
<dbReference type="SUPFAM" id="SSF90209">
    <property type="entry name" value="Ran binding protein zinc finger-like"/>
    <property type="match status" value="1"/>
</dbReference>
<proteinExistence type="predicted"/>
<feature type="domain" description="RanBP2-type" evidence="6">
    <location>
        <begin position="487"/>
        <end position="518"/>
    </location>
</feature>
<organism evidence="7 8">
    <name type="scientific">Kwoniella shandongensis</name>
    <dbReference type="NCBI Taxonomy" id="1734106"/>
    <lineage>
        <taxon>Eukaryota</taxon>
        <taxon>Fungi</taxon>
        <taxon>Dikarya</taxon>
        <taxon>Basidiomycota</taxon>
        <taxon>Agaricomycotina</taxon>
        <taxon>Tremellomycetes</taxon>
        <taxon>Tremellales</taxon>
        <taxon>Cryptococcaceae</taxon>
        <taxon>Kwoniella</taxon>
    </lineage>
</organism>
<dbReference type="EMBL" id="CP144052">
    <property type="protein sequence ID" value="WWD16343.1"/>
    <property type="molecule type" value="Genomic_DNA"/>
</dbReference>
<evidence type="ECO:0000313" key="8">
    <source>
        <dbReference type="Proteomes" id="UP000322225"/>
    </source>
</evidence>
<feature type="region of interest" description="Disordered" evidence="5">
    <location>
        <begin position="434"/>
        <end position="460"/>
    </location>
</feature>
<dbReference type="GO" id="GO:0008270">
    <property type="term" value="F:zinc ion binding"/>
    <property type="evidence" value="ECO:0007669"/>
    <property type="project" value="UniProtKB-KW"/>
</dbReference>
<dbReference type="PROSITE" id="PS50199">
    <property type="entry name" value="ZF_RANBP2_2"/>
    <property type="match status" value="1"/>
</dbReference>
<dbReference type="RefSeq" id="XP_065822915.1">
    <property type="nucleotide sequence ID" value="XM_065966843.1"/>
</dbReference>
<evidence type="ECO:0000256" key="3">
    <source>
        <dbReference type="ARBA" id="ARBA00022833"/>
    </source>
</evidence>
<keyword evidence="3" id="KW-0862">Zinc</keyword>
<dbReference type="PROSITE" id="PS01358">
    <property type="entry name" value="ZF_RANBP2_1"/>
    <property type="match status" value="1"/>
</dbReference>
<gene>
    <name evidence="7" type="ORF">CI109_100769</name>
</gene>
<feature type="compositionally biased region" description="Polar residues" evidence="5">
    <location>
        <begin position="84"/>
        <end position="101"/>
    </location>
</feature>
<feature type="region of interest" description="Disordered" evidence="5">
    <location>
        <begin position="1"/>
        <end position="29"/>
    </location>
</feature>
<feature type="compositionally biased region" description="Pro residues" evidence="5">
    <location>
        <begin position="1"/>
        <end position="13"/>
    </location>
</feature>
<dbReference type="Gene3D" id="4.10.1060.10">
    <property type="entry name" value="Zinc finger, RanBP2-type"/>
    <property type="match status" value="1"/>
</dbReference>
<dbReference type="InterPro" id="IPR036443">
    <property type="entry name" value="Znf_RanBP2_sf"/>
</dbReference>
<reference evidence="7" key="2">
    <citation type="submission" date="2024-01" db="EMBL/GenBank/DDBJ databases">
        <title>Comparative genomics of Cryptococcus and Kwoniella reveals pathogenesis evolution and contrasting modes of karyotype evolution via chromosome fusion or intercentromeric recombination.</title>
        <authorList>
            <person name="Coelho M.A."/>
            <person name="David-Palma M."/>
            <person name="Shea T."/>
            <person name="Bowers K."/>
            <person name="McGinley-Smith S."/>
            <person name="Mohammad A.W."/>
            <person name="Gnirke A."/>
            <person name="Yurkov A.M."/>
            <person name="Nowrousian M."/>
            <person name="Sun S."/>
            <person name="Cuomo C.A."/>
            <person name="Heitman J."/>
        </authorList>
    </citation>
    <scope>NUCLEOTIDE SEQUENCE</scope>
    <source>
        <strain evidence="7">CBS 12478</strain>
    </source>
</reference>
<evidence type="ECO:0000256" key="2">
    <source>
        <dbReference type="ARBA" id="ARBA00022771"/>
    </source>
</evidence>
<evidence type="ECO:0000256" key="5">
    <source>
        <dbReference type="SAM" id="MobiDB-lite"/>
    </source>
</evidence>
<sequence>MATPPSRLPPKPVLPVSKGGGKKKSSETDRLLATKMKSPASIEQIAEQSENKGKDIPKKTADDIRTLLRSFSLTSPKASALTTFGTKQPLTSKGAKTTGPSSLDKTLPLLDHLPPLPSGSSSSSIESIAAARDKDKLPALEIKGLSISSDKPVMESKETPLPIGTEKRLGLINKATTNQREDSKPDKWYQTSNLWSKAKPAPFEPFSDQLPSGSMPEWRKAEQGLHYRVEPSSTSYTRPETWPNRQIGKAARDQSDPFTDCHNETASQGMNAQRSTRASSNPILQQASPHSQGVPSHPEELTFSEMIASPGYGGYEALSNYQHQNAAAPRRDYGPLTQSPQQWMDSSPDRATHYAALARSAQQNWENAAATQGLRRSSVPVSVWRQQVSNTPVHPPRQAGRRSFSYTTGDSFVEEELITPREEQGVTPMYRFTTPGPERHGEDGTIIQRTPGSRQSSGHLVQYNNSGILPATWPDLEQGPPAPLPFTPGDWTCTQPMCNYHNFQRNAECRSCGHPRPWDMIVSHDNPPLGSVGDWRCECGYINRGSASSSTGNARGMNSQPLGTLDMIYSAARNQAHGPQSLLAAAQGGNSDGQDWPPIGSLTSSRTAHNAQW</sequence>
<dbReference type="SMART" id="SM00547">
    <property type="entry name" value="ZnF_RBZ"/>
    <property type="match status" value="2"/>
</dbReference>
<accession>A0AAJ8MUQ0</accession>
<dbReference type="InterPro" id="IPR001876">
    <property type="entry name" value="Znf_RanBP2"/>
</dbReference>
<dbReference type="KEGG" id="ksn:43590349"/>
<evidence type="ECO:0000313" key="7">
    <source>
        <dbReference type="EMBL" id="WWD16343.1"/>
    </source>
</evidence>
<feature type="compositionally biased region" description="Low complexity" evidence="5">
    <location>
        <begin position="102"/>
        <end position="124"/>
    </location>
</feature>
<name>A0AAJ8MUQ0_9TREE</name>
<protein>
    <recommendedName>
        <fullName evidence="6">RanBP2-type domain-containing protein</fullName>
    </recommendedName>
</protein>
<feature type="region of interest" description="Disordered" evidence="5">
    <location>
        <begin position="265"/>
        <end position="298"/>
    </location>
</feature>